<evidence type="ECO:0000313" key="5">
    <source>
        <dbReference type="WBParaSite" id="HPBE_0000542201-mRNA-1"/>
    </source>
</evidence>
<dbReference type="EMBL" id="UZAH01025467">
    <property type="protein sequence ID" value="VDO64509.1"/>
    <property type="molecule type" value="Genomic_DNA"/>
</dbReference>
<feature type="compositionally biased region" description="Polar residues" evidence="1">
    <location>
        <begin position="322"/>
        <end position="337"/>
    </location>
</feature>
<gene>
    <name evidence="3" type="ORF">HPBE_LOCUS5423</name>
</gene>
<feature type="compositionally biased region" description="Pro residues" evidence="1">
    <location>
        <begin position="281"/>
        <end position="295"/>
    </location>
</feature>
<dbReference type="Proteomes" id="UP000050761">
    <property type="component" value="Unassembled WGS sequence"/>
</dbReference>
<feature type="region of interest" description="Disordered" evidence="1">
    <location>
        <begin position="137"/>
        <end position="161"/>
    </location>
</feature>
<keyword evidence="2" id="KW-0812">Transmembrane</keyword>
<organism evidence="3">
    <name type="scientific">Heligmosomoides polygyrus</name>
    <name type="common">Parasitic roundworm</name>
    <dbReference type="NCBI Taxonomy" id="6339"/>
    <lineage>
        <taxon>Eukaryota</taxon>
        <taxon>Metazoa</taxon>
        <taxon>Ecdysozoa</taxon>
        <taxon>Nematoda</taxon>
        <taxon>Chromadorea</taxon>
        <taxon>Rhabditida</taxon>
        <taxon>Rhabditina</taxon>
        <taxon>Rhabditomorpha</taxon>
        <taxon>Strongyloidea</taxon>
        <taxon>Heligmosomidae</taxon>
        <taxon>Heligmosomoides</taxon>
    </lineage>
</organism>
<protein>
    <submittedName>
        <fullName evidence="5">Transmembrane protein</fullName>
    </submittedName>
</protein>
<name>A0A3P7XFJ7_HELPZ</name>
<keyword evidence="4" id="KW-1185">Reference proteome</keyword>
<proteinExistence type="predicted"/>
<sequence>MLAGDVVRRVGTAISDAFWVVFYFFYYLVACLWLTPHPRLHWNQADFRVTFHTLPINTVGALGQKFPAEEAVELVESHLDARKKPQPFAEYTQCNGDVVTSAARRFHRPRPEWKCDRCTASVQKNCCVEVRKNEQSGEKRESQKSTTTPSSPTKWSSGAPRGFQKKSYWASFKEWCRNAANTVGLYARRVGRFCYSVLCKVARVLRTILQYLWAILKALFWSDIESKSLPPSAPKPFQIKPPEDSPTFNKVEFNPNEIVESLEKEKARLVMSSYSNEPVLAPAPAPDSGPAPAPAPRQFVPAGAPETSYDAGPSTYPRKFTDTSLDTSYNVEETTTVPPQARAAQQHPPPPPPAPPPPPFKPLRIDTVYGREDAAMERWDRESNDLHAGNEVTAKREPPGIGKLPADVMAELHGTQKMRQERERETSVQREMTQSCHPDMAQWNAESRYDRSATATPYRASSVGPTMRKLEQVVSRLEDSSDNEARAKPSDYMMGKSVFTPLEEAERMRDTINRPVTPAHSVVSGRMTPYAQDTSYGTHSYRGAALDVGDDDIDDNLVIETTASRGEARARNVSTTMVVNDAATDLHV</sequence>
<keyword evidence="2" id="KW-1133">Transmembrane helix</keyword>
<evidence type="ECO:0000313" key="4">
    <source>
        <dbReference type="Proteomes" id="UP000050761"/>
    </source>
</evidence>
<dbReference type="WBParaSite" id="HPBE_0000542201-mRNA-1">
    <property type="protein sequence ID" value="HPBE_0000542201-mRNA-1"/>
    <property type="gene ID" value="HPBE_0000542201"/>
</dbReference>
<evidence type="ECO:0000256" key="2">
    <source>
        <dbReference type="SAM" id="Phobius"/>
    </source>
</evidence>
<evidence type="ECO:0000256" key="1">
    <source>
        <dbReference type="SAM" id="MobiDB-lite"/>
    </source>
</evidence>
<keyword evidence="2" id="KW-0472">Membrane</keyword>
<feature type="region of interest" description="Disordered" evidence="1">
    <location>
        <begin position="280"/>
        <end position="364"/>
    </location>
</feature>
<feature type="transmembrane region" description="Helical" evidence="2">
    <location>
        <begin position="17"/>
        <end position="35"/>
    </location>
</feature>
<accession>A0A3P7XFJ7</accession>
<dbReference type="OrthoDB" id="5863642at2759"/>
<evidence type="ECO:0000313" key="3">
    <source>
        <dbReference type="EMBL" id="VDO64509.1"/>
    </source>
</evidence>
<reference evidence="5" key="2">
    <citation type="submission" date="2019-09" db="UniProtKB">
        <authorList>
            <consortium name="WormBaseParasite"/>
        </authorList>
    </citation>
    <scope>IDENTIFICATION</scope>
</reference>
<feature type="compositionally biased region" description="Low complexity" evidence="1">
    <location>
        <begin position="144"/>
        <end position="157"/>
    </location>
</feature>
<feature type="compositionally biased region" description="Pro residues" evidence="1">
    <location>
        <begin position="347"/>
        <end position="361"/>
    </location>
</feature>
<reference evidence="3 4" key="1">
    <citation type="submission" date="2018-11" db="EMBL/GenBank/DDBJ databases">
        <authorList>
            <consortium name="Pathogen Informatics"/>
        </authorList>
    </citation>
    <scope>NUCLEOTIDE SEQUENCE [LARGE SCALE GENOMIC DNA]</scope>
</reference>
<dbReference type="AlphaFoldDB" id="A0A3P7XFJ7"/>
<feature type="region of interest" description="Disordered" evidence="1">
    <location>
        <begin position="231"/>
        <end position="250"/>
    </location>
</feature>